<sequence>MPPNTRSKCIIGKGHLIWRKNYLPPSYLIYGFGFLFKLEEGSVERHLGERRVRTTDADSISVTDSTGGLSPMGGDDDTELEFSNSSEDENNAENDCAYETSELQNKAEENENIDAEMRLEDNLQENECAEEEEDNEGEETKERMAVEQAKEEETKKVGSAQIQHKHEKEITTDEFMFPDTNINLTHVKGDKYELQRDLIAASEASEVTDTFFLGDGTPVVLGERVVNTTKKISAKQRREMKKQRKDRAVGNEPGEDEEEEAVSWLKSEKPPQGMIFSTDEKKDDNERCISDDEEENGAEGSSHIKSPQTVGPTKRGQKAKKKKIKEKYADQDEEERQLRMEILASAGSQREDKRKKVKKGKEQQSSKISQSLGSKVIGKGQTQKQAEGKAKAEENALVKDVQKLHMQDNMTTEMIVENSAETITSQLQKKTQDADFDEEKEDTIAANDERTLNSLTGIPLPEDEILYAVPVCAPYTTLLNYKYKVKLMPGSTKKGKAVKAALNMFIHEKTSTTREKDLLRIQKDVDISRNMPGKVKVAAPNLHKNKR</sequence>
<dbReference type="InterPro" id="IPR021846">
    <property type="entry name" value="NFACT-C"/>
</dbReference>
<feature type="region of interest" description="Disordered" evidence="1">
    <location>
        <begin position="58"/>
        <end position="94"/>
    </location>
</feature>
<feature type="compositionally biased region" description="Basic and acidic residues" evidence="1">
    <location>
        <begin position="278"/>
        <end position="290"/>
    </location>
</feature>
<organism evidence="3 4">
    <name type="scientific">Plakobranchus ocellatus</name>
    <dbReference type="NCBI Taxonomy" id="259542"/>
    <lineage>
        <taxon>Eukaryota</taxon>
        <taxon>Metazoa</taxon>
        <taxon>Spiralia</taxon>
        <taxon>Lophotrochozoa</taxon>
        <taxon>Mollusca</taxon>
        <taxon>Gastropoda</taxon>
        <taxon>Heterobranchia</taxon>
        <taxon>Euthyneura</taxon>
        <taxon>Panpulmonata</taxon>
        <taxon>Sacoglossa</taxon>
        <taxon>Placobranchoidea</taxon>
        <taxon>Plakobranchidae</taxon>
        <taxon>Plakobranchus</taxon>
    </lineage>
</organism>
<dbReference type="PANTHER" id="PTHR15239:SF6">
    <property type="entry name" value="RIBOSOME QUALITY CONTROL COMPLEX SUBUNIT NEMF"/>
    <property type="match status" value="1"/>
</dbReference>
<feature type="compositionally biased region" description="Acidic residues" evidence="1">
    <location>
        <begin position="74"/>
        <end position="92"/>
    </location>
</feature>
<dbReference type="GO" id="GO:1990116">
    <property type="term" value="P:ribosome-associated ubiquitin-dependent protein catabolic process"/>
    <property type="evidence" value="ECO:0007669"/>
    <property type="project" value="TreeGrafter"/>
</dbReference>
<dbReference type="GO" id="GO:0000049">
    <property type="term" value="F:tRNA binding"/>
    <property type="evidence" value="ECO:0007669"/>
    <property type="project" value="TreeGrafter"/>
</dbReference>
<feature type="compositionally biased region" description="Acidic residues" evidence="1">
    <location>
        <begin position="122"/>
        <end position="137"/>
    </location>
</feature>
<dbReference type="AlphaFoldDB" id="A0AAV4A1L2"/>
<name>A0AAV4A1L2_9GAST</name>
<evidence type="ECO:0000256" key="1">
    <source>
        <dbReference type="SAM" id="MobiDB-lite"/>
    </source>
</evidence>
<dbReference type="GO" id="GO:0043023">
    <property type="term" value="F:ribosomal large subunit binding"/>
    <property type="evidence" value="ECO:0007669"/>
    <property type="project" value="TreeGrafter"/>
</dbReference>
<feature type="compositionally biased region" description="Basic residues" evidence="1">
    <location>
        <begin position="315"/>
        <end position="325"/>
    </location>
</feature>
<protein>
    <submittedName>
        <fullName evidence="3">Nuclear export mediator factor nemf-like</fullName>
    </submittedName>
</protein>
<feature type="compositionally biased region" description="Basic residues" evidence="1">
    <location>
        <begin position="232"/>
        <end position="245"/>
    </location>
</feature>
<feature type="compositionally biased region" description="Basic and acidic residues" evidence="1">
    <location>
        <begin position="349"/>
        <end position="364"/>
    </location>
</feature>
<feature type="region of interest" description="Disordered" evidence="1">
    <location>
        <begin position="232"/>
        <end position="393"/>
    </location>
</feature>
<proteinExistence type="predicted"/>
<reference evidence="3 4" key="1">
    <citation type="journal article" date="2021" name="Elife">
        <title>Chloroplast acquisition without the gene transfer in kleptoplastic sea slugs, Plakobranchus ocellatus.</title>
        <authorList>
            <person name="Maeda T."/>
            <person name="Takahashi S."/>
            <person name="Yoshida T."/>
            <person name="Shimamura S."/>
            <person name="Takaki Y."/>
            <person name="Nagai Y."/>
            <person name="Toyoda A."/>
            <person name="Suzuki Y."/>
            <person name="Arimoto A."/>
            <person name="Ishii H."/>
            <person name="Satoh N."/>
            <person name="Nishiyama T."/>
            <person name="Hasebe M."/>
            <person name="Maruyama T."/>
            <person name="Minagawa J."/>
            <person name="Obokata J."/>
            <person name="Shigenobu S."/>
        </authorList>
    </citation>
    <scope>NUCLEOTIDE SEQUENCE [LARGE SCALE GENOMIC DNA]</scope>
</reference>
<dbReference type="EMBL" id="BLXT01003105">
    <property type="protein sequence ID" value="GFO00474.1"/>
    <property type="molecule type" value="Genomic_DNA"/>
</dbReference>
<feature type="region of interest" description="Disordered" evidence="1">
    <location>
        <begin position="120"/>
        <end position="165"/>
    </location>
</feature>
<accession>A0AAV4A1L2</accession>
<dbReference type="PANTHER" id="PTHR15239">
    <property type="entry name" value="NUCLEAR EXPORT MEDIATOR FACTOR NEMF"/>
    <property type="match status" value="1"/>
</dbReference>
<keyword evidence="4" id="KW-1185">Reference proteome</keyword>
<evidence type="ECO:0000313" key="3">
    <source>
        <dbReference type="EMBL" id="GFO00474.1"/>
    </source>
</evidence>
<evidence type="ECO:0000259" key="2">
    <source>
        <dbReference type="Pfam" id="PF11923"/>
    </source>
</evidence>
<dbReference type="GO" id="GO:1990112">
    <property type="term" value="C:RQC complex"/>
    <property type="evidence" value="ECO:0007669"/>
    <property type="project" value="TreeGrafter"/>
</dbReference>
<gene>
    <name evidence="3" type="ORF">PoB_002697900</name>
</gene>
<feature type="domain" description="NFACT protein C-terminal" evidence="2">
    <location>
        <begin position="446"/>
        <end position="537"/>
    </location>
</feature>
<dbReference type="Pfam" id="PF11923">
    <property type="entry name" value="NFACT-C"/>
    <property type="match status" value="1"/>
</dbReference>
<comment type="caution">
    <text evidence="3">The sequence shown here is derived from an EMBL/GenBank/DDBJ whole genome shotgun (WGS) entry which is preliminary data.</text>
</comment>
<evidence type="ECO:0000313" key="4">
    <source>
        <dbReference type="Proteomes" id="UP000735302"/>
    </source>
</evidence>
<feature type="compositionally biased region" description="Basic and acidic residues" evidence="1">
    <location>
        <begin position="138"/>
        <end position="156"/>
    </location>
</feature>
<dbReference type="Proteomes" id="UP000735302">
    <property type="component" value="Unassembled WGS sequence"/>
</dbReference>
<dbReference type="GO" id="GO:0072344">
    <property type="term" value="P:rescue of stalled ribosome"/>
    <property type="evidence" value="ECO:0007669"/>
    <property type="project" value="TreeGrafter"/>
</dbReference>
<dbReference type="InterPro" id="IPR051608">
    <property type="entry name" value="RQC_Subunit_NEMF"/>
</dbReference>
<feature type="compositionally biased region" description="Polar residues" evidence="1">
    <location>
        <begin position="58"/>
        <end position="68"/>
    </location>
</feature>